<evidence type="ECO:0000313" key="2">
    <source>
        <dbReference type="Proteomes" id="UP001341840"/>
    </source>
</evidence>
<dbReference type="Proteomes" id="UP001341840">
    <property type="component" value="Unassembled WGS sequence"/>
</dbReference>
<comment type="caution">
    <text evidence="1">The sequence shown here is derived from an EMBL/GenBank/DDBJ whole genome shotgun (WGS) entry which is preliminary data.</text>
</comment>
<reference evidence="1 2" key="1">
    <citation type="journal article" date="2023" name="Plants (Basel)">
        <title>Bridging the Gap: Combining Genomics and Transcriptomics Approaches to Understand Stylosanthes scabra, an Orphan Legume from the Brazilian Caatinga.</title>
        <authorList>
            <person name="Ferreira-Neto J.R.C."/>
            <person name="da Silva M.D."/>
            <person name="Binneck E."/>
            <person name="de Melo N.F."/>
            <person name="da Silva R.H."/>
            <person name="de Melo A.L.T.M."/>
            <person name="Pandolfi V."/>
            <person name="Bustamante F.O."/>
            <person name="Brasileiro-Vidal A.C."/>
            <person name="Benko-Iseppon A.M."/>
        </authorList>
    </citation>
    <scope>NUCLEOTIDE SEQUENCE [LARGE SCALE GENOMIC DNA]</scope>
    <source>
        <tissue evidence="1">Leaves</tissue>
    </source>
</reference>
<evidence type="ECO:0000313" key="1">
    <source>
        <dbReference type="EMBL" id="MED6217502.1"/>
    </source>
</evidence>
<keyword evidence="2" id="KW-1185">Reference proteome</keyword>
<gene>
    <name evidence="1" type="ORF">PIB30_018312</name>
</gene>
<name>A0ABU6Z4H9_9FABA</name>
<protein>
    <submittedName>
        <fullName evidence="1">Uncharacterized protein</fullName>
    </submittedName>
</protein>
<organism evidence="1 2">
    <name type="scientific">Stylosanthes scabra</name>
    <dbReference type="NCBI Taxonomy" id="79078"/>
    <lineage>
        <taxon>Eukaryota</taxon>
        <taxon>Viridiplantae</taxon>
        <taxon>Streptophyta</taxon>
        <taxon>Embryophyta</taxon>
        <taxon>Tracheophyta</taxon>
        <taxon>Spermatophyta</taxon>
        <taxon>Magnoliopsida</taxon>
        <taxon>eudicotyledons</taxon>
        <taxon>Gunneridae</taxon>
        <taxon>Pentapetalae</taxon>
        <taxon>rosids</taxon>
        <taxon>fabids</taxon>
        <taxon>Fabales</taxon>
        <taxon>Fabaceae</taxon>
        <taxon>Papilionoideae</taxon>
        <taxon>50 kb inversion clade</taxon>
        <taxon>dalbergioids sensu lato</taxon>
        <taxon>Dalbergieae</taxon>
        <taxon>Pterocarpus clade</taxon>
        <taxon>Stylosanthes</taxon>
    </lineage>
</organism>
<accession>A0ABU6Z4H9</accession>
<sequence>ARRSLIPRKLDPPETFNEIANDELCSTEFNVVTRVGEVKGQGGLLSALVER</sequence>
<dbReference type="EMBL" id="JASCZI010271915">
    <property type="protein sequence ID" value="MED6217502.1"/>
    <property type="molecule type" value="Genomic_DNA"/>
</dbReference>
<feature type="non-terminal residue" evidence="1">
    <location>
        <position position="1"/>
    </location>
</feature>
<proteinExistence type="predicted"/>